<gene>
    <name evidence="1" type="ORF">PSAKL28_43340</name>
</gene>
<dbReference type="Proteomes" id="UP000028931">
    <property type="component" value="Chromosome"/>
</dbReference>
<dbReference type="EMBL" id="CP009048">
    <property type="protein sequence ID" value="AIL63478.1"/>
    <property type="molecule type" value="Genomic_DNA"/>
</dbReference>
<dbReference type="HOGENOM" id="CLU_107454_1_0_6"/>
<accession>A0A077FDX2</accession>
<reference evidence="1 2" key="1">
    <citation type="submission" date="2014-07" db="EMBL/GenBank/DDBJ databases">
        <authorList>
            <person name="Lee K."/>
            <person name="Lim J.Y."/>
            <person name="Hwang I."/>
        </authorList>
    </citation>
    <scope>NUCLEOTIDE SEQUENCE [LARGE SCALE GENOMIC DNA]</scope>
    <source>
        <strain evidence="1 2">KL28</strain>
    </source>
</reference>
<evidence type="ECO:0000313" key="2">
    <source>
        <dbReference type="Proteomes" id="UP000028931"/>
    </source>
</evidence>
<name>A0A077FDX2_9PSED</name>
<dbReference type="eggNOG" id="COG4683">
    <property type="taxonomic scope" value="Bacteria"/>
</dbReference>
<protein>
    <submittedName>
        <fullName evidence="1">Toxin-antitoxin system, toxin component, RelE family</fullName>
    </submittedName>
</protein>
<dbReference type="KEGG" id="palk:PSAKL28_43340"/>
<evidence type="ECO:0000313" key="1">
    <source>
        <dbReference type="EMBL" id="AIL63478.1"/>
    </source>
</evidence>
<sequence>MREYSSEGILLPWSIRFCTEFVSDFEDLTEQIQDELLSQLRVLESRGPALGRPRVDTLKGSRYHNMKELRFDAQNGVWRVAFAFDPKRCAIILVAGDKAGVSQQRFYRNLIRHADERFERYLSGGEEHVQNT</sequence>
<dbReference type="InterPro" id="IPR009241">
    <property type="entry name" value="HigB-like"/>
</dbReference>
<dbReference type="AlphaFoldDB" id="A0A077FDX2"/>
<dbReference type="Pfam" id="PF05973">
    <property type="entry name" value="Gp49"/>
    <property type="match status" value="1"/>
</dbReference>
<organism evidence="1 2">
    <name type="scientific">Pseudomonas alkylphenolica</name>
    <dbReference type="NCBI Taxonomy" id="237609"/>
    <lineage>
        <taxon>Bacteria</taxon>
        <taxon>Pseudomonadati</taxon>
        <taxon>Pseudomonadota</taxon>
        <taxon>Gammaproteobacteria</taxon>
        <taxon>Pseudomonadales</taxon>
        <taxon>Pseudomonadaceae</taxon>
        <taxon>Pseudomonas</taxon>
    </lineage>
</organism>
<proteinExistence type="predicted"/>